<dbReference type="InterPro" id="IPR011545">
    <property type="entry name" value="DEAD/DEAH_box_helicase_dom"/>
</dbReference>
<keyword evidence="3 10" id="KW-0347">Helicase</keyword>
<feature type="domain" description="DEAD-box RNA helicase Q" evidence="9">
    <location>
        <begin position="2"/>
        <end position="30"/>
    </location>
</feature>
<keyword evidence="2" id="KW-0378">Hydrolase</keyword>
<evidence type="ECO:0000313" key="10">
    <source>
        <dbReference type="EMBL" id="MSS57413.1"/>
    </source>
</evidence>
<protein>
    <submittedName>
        <fullName evidence="10">DEAD/DEAH box helicase</fullName>
    </submittedName>
</protein>
<dbReference type="Pfam" id="PF00271">
    <property type="entry name" value="Helicase_C"/>
    <property type="match status" value="1"/>
</dbReference>
<dbReference type="CDD" id="cd18787">
    <property type="entry name" value="SF2_C_DEAD"/>
    <property type="match status" value="1"/>
</dbReference>
<dbReference type="GO" id="GO:0016787">
    <property type="term" value="F:hydrolase activity"/>
    <property type="evidence" value="ECO:0007669"/>
    <property type="project" value="UniProtKB-KW"/>
</dbReference>
<evidence type="ECO:0000256" key="1">
    <source>
        <dbReference type="ARBA" id="ARBA00022741"/>
    </source>
</evidence>
<name>A0A7X2NQZ8_9FIRM</name>
<accession>A0A7X2NQZ8</accession>
<evidence type="ECO:0000313" key="11">
    <source>
        <dbReference type="Proteomes" id="UP000461880"/>
    </source>
</evidence>
<dbReference type="RefSeq" id="WP_105303680.1">
    <property type="nucleotide sequence ID" value="NZ_VUMN01000001.1"/>
</dbReference>
<dbReference type="PANTHER" id="PTHR47959:SF1">
    <property type="entry name" value="ATP-DEPENDENT RNA HELICASE DBPA"/>
    <property type="match status" value="1"/>
</dbReference>
<dbReference type="SMART" id="SM00487">
    <property type="entry name" value="DEXDc"/>
    <property type="match status" value="1"/>
</dbReference>
<keyword evidence="1" id="KW-0547">Nucleotide-binding</keyword>
<comment type="similarity">
    <text evidence="5">Belongs to the DEAD box helicase family.</text>
</comment>
<dbReference type="SMART" id="SM00490">
    <property type="entry name" value="HELICc"/>
    <property type="match status" value="1"/>
</dbReference>
<dbReference type="CDD" id="cd00268">
    <property type="entry name" value="DEADc"/>
    <property type="match status" value="1"/>
</dbReference>
<evidence type="ECO:0000256" key="5">
    <source>
        <dbReference type="ARBA" id="ARBA00038437"/>
    </source>
</evidence>
<dbReference type="InterPro" id="IPR027417">
    <property type="entry name" value="P-loop_NTPase"/>
</dbReference>
<dbReference type="Gene3D" id="3.40.50.300">
    <property type="entry name" value="P-loop containing nucleotide triphosphate hydrolases"/>
    <property type="match status" value="2"/>
</dbReference>
<dbReference type="GO" id="GO:0003676">
    <property type="term" value="F:nucleic acid binding"/>
    <property type="evidence" value="ECO:0007669"/>
    <property type="project" value="InterPro"/>
</dbReference>
<dbReference type="SUPFAM" id="SSF52540">
    <property type="entry name" value="P-loop containing nucleoside triphosphate hydrolases"/>
    <property type="match status" value="1"/>
</dbReference>
<dbReference type="AlphaFoldDB" id="A0A7X2NQZ8"/>
<dbReference type="Proteomes" id="UP000461880">
    <property type="component" value="Unassembled WGS sequence"/>
</dbReference>
<organism evidence="10 11">
    <name type="scientific">Stecheria intestinalis</name>
    <dbReference type="NCBI Taxonomy" id="2606630"/>
    <lineage>
        <taxon>Bacteria</taxon>
        <taxon>Bacillati</taxon>
        <taxon>Bacillota</taxon>
        <taxon>Erysipelotrichia</taxon>
        <taxon>Erysipelotrichales</taxon>
        <taxon>Erysipelotrichaceae</taxon>
        <taxon>Stecheria</taxon>
    </lineage>
</organism>
<dbReference type="GO" id="GO:0005829">
    <property type="term" value="C:cytosol"/>
    <property type="evidence" value="ECO:0007669"/>
    <property type="project" value="TreeGrafter"/>
</dbReference>
<dbReference type="PROSITE" id="PS51195">
    <property type="entry name" value="Q_MOTIF"/>
    <property type="match status" value="1"/>
</dbReference>
<dbReference type="Pfam" id="PF00270">
    <property type="entry name" value="DEAD"/>
    <property type="match status" value="1"/>
</dbReference>
<reference evidence="10 11" key="1">
    <citation type="submission" date="2019-08" db="EMBL/GenBank/DDBJ databases">
        <title>In-depth cultivation of the pig gut microbiome towards novel bacterial diversity and tailored functional studies.</title>
        <authorList>
            <person name="Wylensek D."/>
            <person name="Hitch T.C.A."/>
            <person name="Clavel T."/>
        </authorList>
    </citation>
    <scope>NUCLEOTIDE SEQUENCE [LARGE SCALE GENOMIC DNA]</scope>
    <source>
        <strain evidence="10 11">Oil+RF-744-GAM-WT-6</strain>
    </source>
</reference>
<feature type="short sequence motif" description="Q motif" evidence="6">
    <location>
        <begin position="2"/>
        <end position="30"/>
    </location>
</feature>
<evidence type="ECO:0000259" key="9">
    <source>
        <dbReference type="PROSITE" id="PS51195"/>
    </source>
</evidence>
<evidence type="ECO:0000259" key="8">
    <source>
        <dbReference type="PROSITE" id="PS51194"/>
    </source>
</evidence>
<dbReference type="InterPro" id="IPR014001">
    <property type="entry name" value="Helicase_ATP-bd"/>
</dbReference>
<dbReference type="PANTHER" id="PTHR47959">
    <property type="entry name" value="ATP-DEPENDENT RNA HELICASE RHLE-RELATED"/>
    <property type="match status" value="1"/>
</dbReference>
<comment type="caution">
    <text evidence="10">The sequence shown here is derived from an EMBL/GenBank/DDBJ whole genome shotgun (WGS) entry which is preliminary data.</text>
</comment>
<proteinExistence type="inferred from homology"/>
<dbReference type="InterPro" id="IPR050079">
    <property type="entry name" value="DEAD_box_RNA_helicase"/>
</dbReference>
<dbReference type="EMBL" id="VUMN01000001">
    <property type="protein sequence ID" value="MSS57413.1"/>
    <property type="molecule type" value="Genomic_DNA"/>
</dbReference>
<sequence length="456" mass="52246">MKKFEDFALSSRTMKFIALNHFTQPTPIQEQVIPAAVSGRDVIGLSRTGTGKSHAFLIPVMERTDSSIDHVQAVITAPTRELAAQLYEKAKLMNKADPSLRIRLYVGGKDREKDLRQLKASQPHIAIGTPGRIRDLFLNEGALRIDQAEMLVIDEADMTLEYGFLNEIDAFAGRMGEHLQMLSFSATMPDQLKPFIRKYMHEPVTVRIGEEARLNPKIRHILVPCYHHTYLETIRSILPGIQPYVCLIFANTRDEAHEIAEGLREQKLDVTELHGDMESRKRKQAMRSIEQSLNTFVVATDLAARGIDLDTVTHVISCGFPEDLDYYIHRAGRTGRNGSDGICYALYHEKDDAAIKSLQKRGIRFEHIRFRRGQGETLRPYGQKHLKPDDEMEKQIAMIMTKKNSKVKPGYKKKRAAAIDQIHRKKKREFIRAKIREEKKAMYRKKAYEEKYGSEN</sequence>
<dbReference type="InterPro" id="IPR044742">
    <property type="entry name" value="DEAD/DEAH_RhlB"/>
</dbReference>
<dbReference type="GO" id="GO:0003724">
    <property type="term" value="F:RNA helicase activity"/>
    <property type="evidence" value="ECO:0007669"/>
    <property type="project" value="InterPro"/>
</dbReference>
<evidence type="ECO:0000256" key="3">
    <source>
        <dbReference type="ARBA" id="ARBA00022806"/>
    </source>
</evidence>
<dbReference type="GO" id="GO:0005524">
    <property type="term" value="F:ATP binding"/>
    <property type="evidence" value="ECO:0007669"/>
    <property type="project" value="UniProtKB-KW"/>
</dbReference>
<evidence type="ECO:0000256" key="4">
    <source>
        <dbReference type="ARBA" id="ARBA00022840"/>
    </source>
</evidence>
<dbReference type="InterPro" id="IPR014014">
    <property type="entry name" value="RNA_helicase_DEAD_Q_motif"/>
</dbReference>
<evidence type="ECO:0000256" key="6">
    <source>
        <dbReference type="PROSITE-ProRule" id="PRU00552"/>
    </source>
</evidence>
<keyword evidence="4" id="KW-0067">ATP-binding</keyword>
<gene>
    <name evidence="10" type="ORF">FYJ51_00610</name>
</gene>
<evidence type="ECO:0000256" key="2">
    <source>
        <dbReference type="ARBA" id="ARBA00022801"/>
    </source>
</evidence>
<feature type="domain" description="Helicase ATP-binding" evidence="7">
    <location>
        <begin position="33"/>
        <end position="206"/>
    </location>
</feature>
<dbReference type="InterPro" id="IPR001650">
    <property type="entry name" value="Helicase_C-like"/>
</dbReference>
<dbReference type="PROSITE" id="PS51194">
    <property type="entry name" value="HELICASE_CTER"/>
    <property type="match status" value="1"/>
</dbReference>
<dbReference type="PROSITE" id="PS51192">
    <property type="entry name" value="HELICASE_ATP_BIND_1"/>
    <property type="match status" value="1"/>
</dbReference>
<evidence type="ECO:0000259" key="7">
    <source>
        <dbReference type="PROSITE" id="PS51192"/>
    </source>
</evidence>
<keyword evidence="11" id="KW-1185">Reference proteome</keyword>
<feature type="domain" description="Helicase C-terminal" evidence="8">
    <location>
        <begin position="233"/>
        <end position="386"/>
    </location>
</feature>